<dbReference type="STRING" id="4155.A0A022QU69"/>
<dbReference type="AlphaFoldDB" id="A0A022QU69"/>
<evidence type="ECO:0000256" key="1">
    <source>
        <dbReference type="SAM" id="MobiDB-lite"/>
    </source>
</evidence>
<evidence type="ECO:0000313" key="4">
    <source>
        <dbReference type="Proteomes" id="UP000030748"/>
    </source>
</evidence>
<feature type="compositionally biased region" description="Basic and acidic residues" evidence="1">
    <location>
        <begin position="665"/>
        <end position="683"/>
    </location>
</feature>
<dbReference type="EMBL" id="KI631018">
    <property type="protein sequence ID" value="EYU31134.1"/>
    <property type="molecule type" value="Genomic_DNA"/>
</dbReference>
<dbReference type="PROSITE" id="PS51644">
    <property type="entry name" value="HTH_OST"/>
    <property type="match status" value="1"/>
</dbReference>
<dbReference type="GO" id="GO:0004540">
    <property type="term" value="F:RNA nuclease activity"/>
    <property type="evidence" value="ECO:0007669"/>
    <property type="project" value="InterPro"/>
</dbReference>
<dbReference type="GO" id="GO:0005777">
    <property type="term" value="C:peroxisome"/>
    <property type="evidence" value="ECO:0007669"/>
    <property type="project" value="InterPro"/>
</dbReference>
<gene>
    <name evidence="3" type="ORF">MIMGU_mgv1a001006mg</name>
</gene>
<dbReference type="Gene3D" id="3.30.420.610">
    <property type="entry name" value="LOTUS domain-like"/>
    <property type="match status" value="1"/>
</dbReference>
<feature type="domain" description="HTH OST-type" evidence="2">
    <location>
        <begin position="686"/>
        <end position="762"/>
    </location>
</feature>
<reference evidence="3 4" key="1">
    <citation type="journal article" date="2013" name="Proc. Natl. Acad. Sci. U.S.A.">
        <title>Fine-scale variation in meiotic recombination in Mimulus inferred from population shotgun sequencing.</title>
        <authorList>
            <person name="Hellsten U."/>
            <person name="Wright K.M."/>
            <person name="Jenkins J."/>
            <person name="Shu S."/>
            <person name="Yuan Y."/>
            <person name="Wessler S.R."/>
            <person name="Schmutz J."/>
            <person name="Willis J.H."/>
            <person name="Rokhsar D.S."/>
        </authorList>
    </citation>
    <scope>NUCLEOTIDE SEQUENCE [LARGE SCALE GENOMIC DNA]</scope>
    <source>
        <strain evidence="4">cv. DUN x IM62</strain>
    </source>
</reference>
<name>A0A022QU69_ERYGU</name>
<accession>A0A022QU69</accession>
<dbReference type="PANTHER" id="PTHR14379">
    <property type="entry name" value="LIMKAIN B LKAP"/>
    <property type="match status" value="1"/>
</dbReference>
<dbReference type="CDD" id="cd10910">
    <property type="entry name" value="PIN_limkain_b1_N_like"/>
    <property type="match status" value="1"/>
</dbReference>
<dbReference type="InterPro" id="IPR025605">
    <property type="entry name" value="OST-HTH/LOTUS_dom"/>
</dbReference>
<feature type="region of interest" description="Disordered" evidence="1">
    <location>
        <begin position="370"/>
        <end position="417"/>
    </location>
</feature>
<dbReference type="GO" id="GO:0010468">
    <property type="term" value="P:regulation of gene expression"/>
    <property type="evidence" value="ECO:0007669"/>
    <property type="project" value="InterPro"/>
</dbReference>
<dbReference type="PANTHER" id="PTHR14379:SF6">
    <property type="entry name" value="EMB|CAB71880.1"/>
    <property type="match status" value="1"/>
</dbReference>
<feature type="compositionally biased region" description="Polar residues" evidence="1">
    <location>
        <begin position="646"/>
        <end position="659"/>
    </location>
</feature>
<protein>
    <recommendedName>
        <fullName evidence="2">HTH OST-type domain-containing protein</fullName>
    </recommendedName>
</protein>
<dbReference type="Proteomes" id="UP000030748">
    <property type="component" value="Unassembled WGS sequence"/>
</dbReference>
<evidence type="ECO:0000259" key="2">
    <source>
        <dbReference type="PROSITE" id="PS51644"/>
    </source>
</evidence>
<dbReference type="Pfam" id="PF01936">
    <property type="entry name" value="NYN"/>
    <property type="match status" value="1"/>
</dbReference>
<feature type="compositionally biased region" description="Basic and acidic residues" evidence="1">
    <location>
        <begin position="818"/>
        <end position="828"/>
    </location>
</feature>
<dbReference type="InterPro" id="IPR021139">
    <property type="entry name" value="NYN"/>
</dbReference>
<dbReference type="Gene3D" id="3.40.50.1010">
    <property type="entry name" value="5'-nuclease"/>
    <property type="match status" value="1"/>
</dbReference>
<proteinExistence type="predicted"/>
<feature type="region of interest" description="Disordered" evidence="1">
    <location>
        <begin position="805"/>
        <end position="892"/>
    </location>
</feature>
<sequence length="915" mass="102150">MKPISPRPIFKLSLFTTVNHKIISNSQILAFSTQPQQNPGSGSGFHRSRHDEESRAVRVSVWWDFENCNLPLNTNAFRVSQCITNAVRANGMKGPVQITAFGDVMQISRTNQEALSSTGINFSHVPSGGKNSADRSLLVDLMYWVSQNPPPAHLFLISGDRDFAGVLHRLRMNNYNILLASPDSAPSVLCSAATIMWQWSSLLKGENLSGKLFNQPPDGPYNSWYGHHKAPLEDPFAIIEQSSCGPAAEESAELAADSKIRPIPKAVMKHIRQILNPHPDGISADLVIDKDFYGYKKFSRFLLAMPSVLKLRSVSDGQFFVQGVGSKILDESVPAEVAKTNDVTEKSTVPPLQELKRIPQEVKQNEIKMESCVKNIQDSEKGDQGKEPSPKRNKEEIREVNKGKVKLEEQEQKVEAASPLVETKDSVEKKENQIVVPNDRDSSSDIGIFRKIWMKWFGSGDANNTDKNCVNQDKALSGNEKVEIMAKTKKTEKSPVLCESSEYMFPALFSPSSHEALIDGNIARFKSWNSRAVDYKVGKNGEMEDRVRVNGKQVDIFSEESFWNEMESFVDSPQGSACFSQSRNRVHLMQKFKNEGPPFLRSLYESDLLRLVDLLISNKKWLKECNAQTFPFKLTRPTEKDPKNIPSPNGLSQIFSDKQPNVPEFGERKLQNPTHKESSSKTKSELLADCQNLVDYIVKEYPEGFNMGAFRKLFLEKKGYALDLQKLGYEKLVNLLQIMPRMKIESNLILPAGEFKIPDLKNDDSDSSWDELGPVNKVGPTKTKIDSKAVDKKGKKTGIGYEPLKEDEFFSDSDEEKPENGAKSKSEEESSLLQILDSWHGGKEEKSKSTTKVAEGTTPSVSPAVKPARKTNKPVKSYSFVTEQQGDGSKDALVDGILGSLKKTSEKSLDSRVLG</sequence>
<dbReference type="eggNOG" id="ENOG502QT74">
    <property type="taxonomic scope" value="Eukaryota"/>
</dbReference>
<keyword evidence="4" id="KW-1185">Reference proteome</keyword>
<organism evidence="3 4">
    <name type="scientific">Erythranthe guttata</name>
    <name type="common">Yellow monkey flower</name>
    <name type="synonym">Mimulus guttatus</name>
    <dbReference type="NCBI Taxonomy" id="4155"/>
    <lineage>
        <taxon>Eukaryota</taxon>
        <taxon>Viridiplantae</taxon>
        <taxon>Streptophyta</taxon>
        <taxon>Embryophyta</taxon>
        <taxon>Tracheophyta</taxon>
        <taxon>Spermatophyta</taxon>
        <taxon>Magnoliopsida</taxon>
        <taxon>eudicotyledons</taxon>
        <taxon>Gunneridae</taxon>
        <taxon>Pentapetalae</taxon>
        <taxon>asterids</taxon>
        <taxon>lamiids</taxon>
        <taxon>Lamiales</taxon>
        <taxon>Phrymaceae</taxon>
        <taxon>Erythranthe</taxon>
    </lineage>
</organism>
<feature type="compositionally biased region" description="Basic and acidic residues" evidence="1">
    <location>
        <begin position="370"/>
        <end position="414"/>
    </location>
</feature>
<dbReference type="InterPro" id="IPR024768">
    <property type="entry name" value="Marf1"/>
</dbReference>
<dbReference type="Pfam" id="PF12872">
    <property type="entry name" value="OST-HTH"/>
    <property type="match status" value="2"/>
</dbReference>
<feature type="region of interest" description="Disordered" evidence="1">
    <location>
        <begin position="637"/>
        <end position="683"/>
    </location>
</feature>
<dbReference type="InterPro" id="IPR041966">
    <property type="entry name" value="LOTUS-like"/>
</dbReference>
<dbReference type="CDD" id="cd08824">
    <property type="entry name" value="LOTUS"/>
    <property type="match status" value="1"/>
</dbReference>
<evidence type="ECO:0000313" key="3">
    <source>
        <dbReference type="EMBL" id="EYU31134.1"/>
    </source>
</evidence>